<dbReference type="Gene3D" id="3.30.1360.120">
    <property type="entry name" value="Probable tRNA modification gtpase trme, domain 1"/>
    <property type="match status" value="1"/>
</dbReference>
<evidence type="ECO:0000256" key="5">
    <source>
        <dbReference type="RuleBase" id="RU003313"/>
    </source>
</evidence>
<proteinExistence type="inferred from homology"/>
<dbReference type="EMBL" id="CAJFDH010000001">
    <property type="protein sequence ID" value="CAD5207175.1"/>
    <property type="molecule type" value="Genomic_DNA"/>
</dbReference>
<dbReference type="NCBIfam" id="TIGR00231">
    <property type="entry name" value="small_GTP"/>
    <property type="match status" value="1"/>
</dbReference>
<dbReference type="InterPro" id="IPR031168">
    <property type="entry name" value="G_TrmE"/>
</dbReference>
<evidence type="ECO:0000259" key="6">
    <source>
        <dbReference type="PROSITE" id="PS51709"/>
    </source>
</evidence>
<dbReference type="PROSITE" id="PS51709">
    <property type="entry name" value="G_TRME"/>
    <property type="match status" value="1"/>
</dbReference>
<keyword evidence="3 5" id="KW-0547">Nucleotide-binding</keyword>
<dbReference type="InterPro" id="IPR018948">
    <property type="entry name" value="GTP-bd_TrmE_N"/>
</dbReference>
<evidence type="ECO:0000256" key="1">
    <source>
        <dbReference type="ARBA" id="ARBA00011043"/>
    </source>
</evidence>
<dbReference type="PRINTS" id="PR00449">
    <property type="entry name" value="RASTRNSFRMNG"/>
</dbReference>
<dbReference type="InterPro" id="IPR005225">
    <property type="entry name" value="Small_GTP-bd"/>
</dbReference>
<evidence type="ECO:0000313" key="8">
    <source>
        <dbReference type="Proteomes" id="UP000614601"/>
    </source>
</evidence>
<organism evidence="7 8">
    <name type="scientific">Bursaphelenchus okinawaensis</name>
    <dbReference type="NCBI Taxonomy" id="465554"/>
    <lineage>
        <taxon>Eukaryota</taxon>
        <taxon>Metazoa</taxon>
        <taxon>Ecdysozoa</taxon>
        <taxon>Nematoda</taxon>
        <taxon>Chromadorea</taxon>
        <taxon>Rhabditida</taxon>
        <taxon>Tylenchina</taxon>
        <taxon>Tylenchomorpha</taxon>
        <taxon>Aphelenchoidea</taxon>
        <taxon>Aphelenchoididae</taxon>
        <taxon>Bursaphelenchus</taxon>
    </lineage>
</organism>
<keyword evidence="4 5" id="KW-0342">GTP-binding</keyword>
<dbReference type="Pfam" id="PF12631">
    <property type="entry name" value="MnmE_helical"/>
    <property type="match status" value="1"/>
</dbReference>
<dbReference type="InterPro" id="IPR027368">
    <property type="entry name" value="MnmE_dom2"/>
</dbReference>
<dbReference type="InterPro" id="IPR006073">
    <property type="entry name" value="GTP-bd"/>
</dbReference>
<reference evidence="7" key="1">
    <citation type="submission" date="2020-09" db="EMBL/GenBank/DDBJ databases">
        <authorList>
            <person name="Kikuchi T."/>
        </authorList>
    </citation>
    <scope>NUCLEOTIDE SEQUENCE</scope>
    <source>
        <strain evidence="7">SH1</strain>
    </source>
</reference>
<dbReference type="Pfam" id="PF01926">
    <property type="entry name" value="MMR_HSR1"/>
    <property type="match status" value="1"/>
</dbReference>
<dbReference type="Pfam" id="PF10396">
    <property type="entry name" value="TrmE_N"/>
    <property type="match status" value="1"/>
</dbReference>
<feature type="domain" description="TrmE-type G" evidence="6">
    <location>
        <begin position="198"/>
        <end position="364"/>
    </location>
</feature>
<dbReference type="EMBL" id="CAJFCW020000001">
    <property type="protein sequence ID" value="CAG9084638.1"/>
    <property type="molecule type" value="Genomic_DNA"/>
</dbReference>
<evidence type="ECO:0000256" key="2">
    <source>
        <dbReference type="ARBA" id="ARBA00022694"/>
    </source>
</evidence>
<dbReference type="PANTHER" id="PTHR42714">
    <property type="entry name" value="TRNA MODIFICATION GTPASE GTPBP3"/>
    <property type="match status" value="1"/>
</dbReference>
<dbReference type="Gene3D" id="1.20.120.430">
    <property type="entry name" value="tRNA modification GTPase MnmE domain 2"/>
    <property type="match status" value="1"/>
</dbReference>
<dbReference type="GO" id="GO:0005525">
    <property type="term" value="F:GTP binding"/>
    <property type="evidence" value="ECO:0007669"/>
    <property type="project" value="UniProtKB-KW"/>
</dbReference>
<dbReference type="Proteomes" id="UP000783686">
    <property type="component" value="Unassembled WGS sequence"/>
</dbReference>
<name>A0A811JV30_9BILA</name>
<dbReference type="InterPro" id="IPR027417">
    <property type="entry name" value="P-loop_NTPase"/>
</dbReference>
<dbReference type="GO" id="GO:0003924">
    <property type="term" value="F:GTPase activity"/>
    <property type="evidence" value="ECO:0007669"/>
    <property type="project" value="InterPro"/>
</dbReference>
<comment type="similarity">
    <text evidence="1 5">Belongs to the TRAFAC class TrmE-Era-EngA-EngB-Septin-like GTPase superfamily. TrmE GTPase family.</text>
</comment>
<sequence>MTNGKGPESLDALKQITQKDNYEHRLMRYSKFYSKDGRLVDKGLVVFFKGPHSFTGEDSVEFYVHGSRAVVDLMLAELGKLPHLKPAAPGEFTKRAFFNEKMDLTQAESLNDLILAETPAQLHLANRMNNISKQLNPIRQNLINLTAELEANIDFGEDVQNQQGESWKERMKNTVTRLITVFEELIKTAKKGILIRDGVKIALIGRTNVGKSSLMNRLAERDVAIVSDIPGTTRDSLELKIRMADLNVTLFDTAGIRETNDILELEGIKRSRSRAEEAHLLVLVVAPLPTNVCTQYLINEVDSLLSGFSNNSNKFVLINKFDLMHQDMMDNIRKAYPSEKILPISCHNGQGISTLISILEENVKELTSIEENEMVLSRERHLNLLFEGYEGLQSFVDNIDVDTALAAENLRECVDVIGEITGVISKESVLDKLFSSFCVGK</sequence>
<dbReference type="InterPro" id="IPR027266">
    <property type="entry name" value="TrmE/GcvT-like"/>
</dbReference>
<dbReference type="CDD" id="cd14858">
    <property type="entry name" value="TrmE_N"/>
    <property type="match status" value="1"/>
</dbReference>
<evidence type="ECO:0000256" key="3">
    <source>
        <dbReference type="ARBA" id="ARBA00022741"/>
    </source>
</evidence>
<dbReference type="PANTHER" id="PTHR42714:SF2">
    <property type="entry name" value="TRNA MODIFICATION GTPASE GTPBP3, MITOCHONDRIAL"/>
    <property type="match status" value="1"/>
</dbReference>
<dbReference type="CDD" id="cd04164">
    <property type="entry name" value="trmE"/>
    <property type="match status" value="1"/>
</dbReference>
<dbReference type="Proteomes" id="UP000614601">
    <property type="component" value="Unassembled WGS sequence"/>
</dbReference>
<accession>A0A811JV30</accession>
<evidence type="ECO:0000313" key="7">
    <source>
        <dbReference type="EMBL" id="CAD5207175.1"/>
    </source>
</evidence>
<dbReference type="GO" id="GO:0002098">
    <property type="term" value="P:tRNA wobble uridine modification"/>
    <property type="evidence" value="ECO:0007669"/>
    <property type="project" value="TreeGrafter"/>
</dbReference>
<dbReference type="NCBIfam" id="NF003661">
    <property type="entry name" value="PRK05291.1-3"/>
    <property type="match status" value="1"/>
</dbReference>
<gene>
    <name evidence="7" type="ORF">BOKJ2_LOCUS1859</name>
</gene>
<keyword evidence="8" id="KW-1185">Reference proteome</keyword>
<dbReference type="GO" id="GO:0030488">
    <property type="term" value="P:tRNA methylation"/>
    <property type="evidence" value="ECO:0007669"/>
    <property type="project" value="TreeGrafter"/>
</dbReference>
<comment type="caution">
    <text evidence="7">The sequence shown here is derived from an EMBL/GenBank/DDBJ whole genome shotgun (WGS) entry which is preliminary data.</text>
</comment>
<dbReference type="InterPro" id="IPR025867">
    <property type="entry name" value="MnmE_helical"/>
</dbReference>
<protein>
    <recommendedName>
        <fullName evidence="6">TrmE-type G domain-containing protein</fullName>
    </recommendedName>
</protein>
<dbReference type="OrthoDB" id="188276at2759"/>
<dbReference type="Gene3D" id="3.40.50.300">
    <property type="entry name" value="P-loop containing nucleotide triphosphate hydrolases"/>
    <property type="match status" value="1"/>
</dbReference>
<dbReference type="SUPFAM" id="SSF52540">
    <property type="entry name" value="P-loop containing nucleoside triphosphate hydrolases"/>
    <property type="match status" value="1"/>
</dbReference>
<dbReference type="InterPro" id="IPR004520">
    <property type="entry name" value="GTPase_MnmE"/>
</dbReference>
<dbReference type="GO" id="GO:0005737">
    <property type="term" value="C:cytoplasm"/>
    <property type="evidence" value="ECO:0007669"/>
    <property type="project" value="TreeGrafter"/>
</dbReference>
<evidence type="ECO:0000256" key="4">
    <source>
        <dbReference type="ARBA" id="ARBA00023134"/>
    </source>
</evidence>
<dbReference type="HAMAP" id="MF_00379">
    <property type="entry name" value="GTPase_MnmE"/>
    <property type="match status" value="1"/>
</dbReference>
<dbReference type="AlphaFoldDB" id="A0A811JV30"/>
<dbReference type="NCBIfam" id="TIGR00450">
    <property type="entry name" value="mnmE_trmE_thdF"/>
    <property type="match status" value="1"/>
</dbReference>
<keyword evidence="2 5" id="KW-0819">tRNA processing</keyword>